<organism evidence="9 10">
    <name type="scientific">Allocoleopsis franciscana PCC 7113</name>
    <dbReference type="NCBI Taxonomy" id="1173027"/>
    <lineage>
        <taxon>Bacteria</taxon>
        <taxon>Bacillati</taxon>
        <taxon>Cyanobacteriota</taxon>
        <taxon>Cyanophyceae</taxon>
        <taxon>Coleofasciculales</taxon>
        <taxon>Coleofasciculaceae</taxon>
        <taxon>Allocoleopsis</taxon>
        <taxon>Allocoleopsis franciscana</taxon>
    </lineage>
</organism>
<evidence type="ECO:0000256" key="6">
    <source>
        <dbReference type="ARBA" id="ARBA00023136"/>
    </source>
</evidence>
<dbReference type="PANTHER" id="PTHR13285">
    <property type="entry name" value="ACYLTRANSFERASE"/>
    <property type="match status" value="1"/>
</dbReference>
<feature type="transmembrane region" description="Helical" evidence="8">
    <location>
        <begin position="390"/>
        <end position="407"/>
    </location>
</feature>
<comment type="similarity">
    <text evidence="2 7">Belongs to the membrane-bound acyltransferase family.</text>
</comment>
<dbReference type="InterPro" id="IPR004299">
    <property type="entry name" value="MBOAT_fam"/>
</dbReference>
<evidence type="ECO:0000313" key="9">
    <source>
        <dbReference type="EMBL" id="AFZ20437.1"/>
    </source>
</evidence>
<sequence length="543" mass="61356">MTFISIFYGLFLLSFLGIYWFLGRTPAAELKSVGLRQSSSTASRRRSQTLSRLLWVLLIASLIFYTLQQVHENSSISLQIQLLYIPLLLIITLINFSLGKALGSNTTPGAHATNQRLSNAAWQRAQKAWNRRRFKLLWLGIVVNVIGLLSFKYLPFLLTNLATLFGLPAIQESASWLDNHLMAPLGLSFFTFECIAYLIDVYRGAPASDQLLQFSAYKLFFPKLISGPITRYHQFAASLKSLNFPNASALTEGLWLIASGAVKKALLADQLAIFVDLCFGNLQRAGSGDLWLAVIAYSLQLYLDFSGYVDIARGSAILMGFNLPENFDFPYFSTSIADFWRRWHITLGDWIRNYLYFPLGGSRKGLARTCFNLLIVMLIAGIWHGAAWGFVVWGGLHGFALVAHRLTQSLADRFEGVKHWWESGLGLLVAWLLTQLMVFTSWIFFRLPNLQDAGLVLRNLWGHSADIQFAQKVYLEALGLERFQIALLLALLFASMGFMFLIQRGLKLQLNWPLKLLLVPLCLFSVWVLAPNTGLQPYIYFDF</sequence>
<evidence type="ECO:0000256" key="1">
    <source>
        <dbReference type="ARBA" id="ARBA00004651"/>
    </source>
</evidence>
<feature type="transmembrane region" description="Helical" evidence="8">
    <location>
        <begin position="136"/>
        <end position="158"/>
    </location>
</feature>
<reference evidence="9 10" key="1">
    <citation type="submission" date="2012-06" db="EMBL/GenBank/DDBJ databases">
        <title>Finished chromosome of genome of Microcoleus sp. PCC 7113.</title>
        <authorList>
            <consortium name="US DOE Joint Genome Institute"/>
            <person name="Gugger M."/>
            <person name="Coursin T."/>
            <person name="Rippka R."/>
            <person name="Tandeau De Marsac N."/>
            <person name="Huntemann M."/>
            <person name="Wei C.-L."/>
            <person name="Han J."/>
            <person name="Detter J.C."/>
            <person name="Han C."/>
            <person name="Tapia R."/>
            <person name="Chen A."/>
            <person name="Kyrpides N."/>
            <person name="Mavromatis K."/>
            <person name="Markowitz V."/>
            <person name="Szeto E."/>
            <person name="Ivanova N."/>
            <person name="Pagani I."/>
            <person name="Pati A."/>
            <person name="Goodwin L."/>
            <person name="Nordberg H.P."/>
            <person name="Cantor M.N."/>
            <person name="Hua S.X."/>
            <person name="Woyke T."/>
            <person name="Kerfeld C.A."/>
        </authorList>
    </citation>
    <scope>NUCLEOTIDE SEQUENCE [LARGE SCALE GENOMIC DNA]</scope>
    <source>
        <strain evidence="9 10">PCC 7113</strain>
    </source>
</reference>
<evidence type="ECO:0000256" key="8">
    <source>
        <dbReference type="SAM" id="Phobius"/>
    </source>
</evidence>
<feature type="transmembrane region" description="Helical" evidence="8">
    <location>
        <begin position="76"/>
        <end position="98"/>
    </location>
</feature>
<feature type="transmembrane region" description="Helical" evidence="8">
    <location>
        <begin position="483"/>
        <end position="502"/>
    </location>
</feature>
<dbReference type="EMBL" id="CP003630">
    <property type="protein sequence ID" value="AFZ20437.1"/>
    <property type="molecule type" value="Genomic_DNA"/>
</dbReference>
<keyword evidence="6 7" id="KW-0472">Membrane</keyword>
<keyword evidence="10" id="KW-1185">Reference proteome</keyword>
<name>K9WLL9_9CYAN</name>
<dbReference type="KEGG" id="mic:Mic7113_4764"/>
<accession>K9WLL9</accession>
<dbReference type="PIRSF" id="PIRSF016636">
    <property type="entry name" value="AlgI_DltB"/>
    <property type="match status" value="1"/>
</dbReference>
<keyword evidence="7" id="KW-0012">Acyltransferase</keyword>
<dbReference type="GO" id="GO:0016746">
    <property type="term" value="F:acyltransferase activity"/>
    <property type="evidence" value="ECO:0007669"/>
    <property type="project" value="UniProtKB-KW"/>
</dbReference>
<dbReference type="InterPro" id="IPR028362">
    <property type="entry name" value="AlgI"/>
</dbReference>
<evidence type="ECO:0000256" key="3">
    <source>
        <dbReference type="ARBA" id="ARBA00022475"/>
    </source>
</evidence>
<dbReference type="eggNOG" id="COG1696">
    <property type="taxonomic scope" value="Bacteria"/>
</dbReference>
<feature type="transmembrane region" description="Helical" evidence="8">
    <location>
        <begin position="514"/>
        <end position="530"/>
    </location>
</feature>
<dbReference type="OrthoDB" id="9805788at2"/>
<dbReference type="GO" id="GO:0005886">
    <property type="term" value="C:plasma membrane"/>
    <property type="evidence" value="ECO:0007669"/>
    <property type="project" value="UniProtKB-SubCell"/>
</dbReference>
<evidence type="ECO:0000256" key="2">
    <source>
        <dbReference type="ARBA" id="ARBA00010323"/>
    </source>
</evidence>
<keyword evidence="7" id="KW-0808">Transferase</keyword>
<dbReference type="InterPro" id="IPR024194">
    <property type="entry name" value="Ac/AlaTfrase_AlgI/DltB"/>
</dbReference>
<dbReference type="AlphaFoldDB" id="K9WLL9"/>
<dbReference type="Proteomes" id="UP000010471">
    <property type="component" value="Chromosome"/>
</dbReference>
<dbReference type="STRING" id="1173027.Mic7113_4764"/>
<dbReference type="HOGENOM" id="CLU_025255_1_3_3"/>
<evidence type="ECO:0000313" key="10">
    <source>
        <dbReference type="Proteomes" id="UP000010471"/>
    </source>
</evidence>
<dbReference type="Pfam" id="PF03062">
    <property type="entry name" value="MBOAT"/>
    <property type="match status" value="1"/>
</dbReference>
<feature type="transmembrane region" description="Helical" evidence="8">
    <location>
        <begin position="419"/>
        <end position="445"/>
    </location>
</feature>
<evidence type="ECO:0000256" key="7">
    <source>
        <dbReference type="PIRNR" id="PIRNR016636"/>
    </source>
</evidence>
<dbReference type="RefSeq" id="WP_015184572.1">
    <property type="nucleotide sequence ID" value="NC_019738.1"/>
</dbReference>
<protein>
    <submittedName>
        <fullName evidence="9">Putative membrane protein involved in D-alanine export</fullName>
    </submittedName>
</protein>
<dbReference type="PIRSF" id="PIRSF500217">
    <property type="entry name" value="AlgI"/>
    <property type="match status" value="1"/>
</dbReference>
<evidence type="ECO:0000256" key="5">
    <source>
        <dbReference type="ARBA" id="ARBA00022989"/>
    </source>
</evidence>
<feature type="transmembrane region" description="Helical" evidence="8">
    <location>
        <begin position="53"/>
        <end position="70"/>
    </location>
</feature>
<feature type="transmembrane region" description="Helical" evidence="8">
    <location>
        <begin position="6"/>
        <end position="22"/>
    </location>
</feature>
<keyword evidence="3 7" id="KW-1003">Cell membrane</keyword>
<proteinExistence type="inferred from homology"/>
<comment type="subcellular location">
    <subcellularLocation>
        <location evidence="1">Cell membrane</location>
        <topology evidence="1">Multi-pass membrane protein</topology>
    </subcellularLocation>
</comment>
<evidence type="ECO:0000256" key="4">
    <source>
        <dbReference type="ARBA" id="ARBA00022692"/>
    </source>
</evidence>
<keyword evidence="5 8" id="KW-1133">Transmembrane helix</keyword>
<dbReference type="PATRIC" id="fig|1173027.3.peg.5285"/>
<keyword evidence="4 8" id="KW-0812">Transmembrane</keyword>
<dbReference type="GO" id="GO:0042121">
    <property type="term" value="P:alginic acid biosynthetic process"/>
    <property type="evidence" value="ECO:0007669"/>
    <property type="project" value="InterPro"/>
</dbReference>
<gene>
    <name evidence="9" type="ORF">Mic7113_4764</name>
</gene>
<dbReference type="PANTHER" id="PTHR13285:SF18">
    <property type="entry name" value="PROTEIN-CYSTEINE N-PALMITOYLTRANSFERASE RASP"/>
    <property type="match status" value="1"/>
</dbReference>
<dbReference type="InterPro" id="IPR051085">
    <property type="entry name" value="MB_O-acyltransferase"/>
</dbReference>